<dbReference type="InterPro" id="IPR051091">
    <property type="entry name" value="O-Glucosyltr/Glycosyltrsf_90"/>
</dbReference>
<dbReference type="GeneID" id="111083493"/>
<evidence type="ECO:0000259" key="3">
    <source>
        <dbReference type="SMART" id="SM00672"/>
    </source>
</evidence>
<feature type="non-terminal residue" evidence="5">
    <location>
        <position position="1"/>
    </location>
</feature>
<dbReference type="PANTHER" id="PTHR12203">
    <property type="entry name" value="KDEL LYS-ASP-GLU-LEU CONTAINING - RELATED"/>
    <property type="match status" value="1"/>
</dbReference>
<dbReference type="InterPro" id="IPR006598">
    <property type="entry name" value="CAP10"/>
</dbReference>
<dbReference type="Proteomes" id="UP000694941">
    <property type="component" value="Unplaced"/>
</dbReference>
<dbReference type="PANTHER" id="PTHR12203:SF122">
    <property type="entry name" value="GLYCOSYL TRANSFERASE CAP10 DOMAIN-CONTAINING PROTEIN"/>
    <property type="match status" value="1"/>
</dbReference>
<protein>
    <submittedName>
        <fullName evidence="5">KDEL motif-containing protein 1-like</fullName>
    </submittedName>
</protein>
<keyword evidence="4" id="KW-1185">Reference proteome</keyword>
<dbReference type="Pfam" id="PF05686">
    <property type="entry name" value="Glyco_transf_90"/>
    <property type="match status" value="1"/>
</dbReference>
<name>A0ABM1RWL5_LIMPO</name>
<comment type="subcellular location">
    <subcellularLocation>
        <location evidence="1">Endoplasmic reticulum lumen</location>
    </subcellularLocation>
</comment>
<evidence type="ECO:0000313" key="4">
    <source>
        <dbReference type="Proteomes" id="UP000694941"/>
    </source>
</evidence>
<dbReference type="SMART" id="SM00672">
    <property type="entry name" value="CAP10"/>
    <property type="match status" value="1"/>
</dbReference>
<organism evidence="4 5">
    <name type="scientific">Limulus polyphemus</name>
    <name type="common">Atlantic horseshoe crab</name>
    <dbReference type="NCBI Taxonomy" id="6850"/>
    <lineage>
        <taxon>Eukaryota</taxon>
        <taxon>Metazoa</taxon>
        <taxon>Ecdysozoa</taxon>
        <taxon>Arthropoda</taxon>
        <taxon>Chelicerata</taxon>
        <taxon>Merostomata</taxon>
        <taxon>Xiphosura</taxon>
        <taxon>Limulidae</taxon>
        <taxon>Limulus</taxon>
    </lineage>
</organism>
<gene>
    <name evidence="5" type="primary">LOC111083493</name>
</gene>
<evidence type="ECO:0000313" key="5">
    <source>
        <dbReference type="RefSeq" id="XP_022235770.1"/>
    </source>
</evidence>
<accession>A0ABM1RWL5</accession>
<evidence type="ECO:0000256" key="1">
    <source>
        <dbReference type="ARBA" id="ARBA00004319"/>
    </source>
</evidence>
<evidence type="ECO:0000256" key="2">
    <source>
        <dbReference type="ARBA" id="ARBA00045690"/>
    </source>
</evidence>
<dbReference type="RefSeq" id="XP_022235770.1">
    <property type="nucleotide sequence ID" value="XM_022380062.1"/>
</dbReference>
<proteinExistence type="predicted"/>
<comment type="function">
    <text evidence="2">Protein O-glucosyltransferase. Catalyzes the reaction that attaches glucose through an O-glycosidic linkage to a conserved serine residue found in the consensus sequence C-X-S-X-[PA]-C in epidermal growth factor-like repeats. Regulates Notch signaling by glucosylating Notch in the ER, glucosylation is required for the correct folding and cleavage of Notch.</text>
</comment>
<reference evidence="5" key="1">
    <citation type="submission" date="2025-08" db="UniProtKB">
        <authorList>
            <consortium name="RefSeq"/>
        </authorList>
    </citation>
    <scope>IDENTIFICATION</scope>
    <source>
        <tissue evidence="5">Muscle</tissue>
    </source>
</reference>
<sequence>NLYLVLFQLQYKYQINIDGTVAAYRLPYLLAGSGVVLKQESHYYEHFYHQMEPMVHYIPFKQDLSDLIKKLEWAKNHDAEAQRISKNAQQLALDHLLPKEVFCYHVVLFQEYAKRLTKPPKIVQGMEHVPQPKNKPLCSCPSTTEKVERDEL</sequence>
<feature type="domain" description="Glycosyl transferase CAP10" evidence="3">
    <location>
        <begin position="1"/>
        <end position="119"/>
    </location>
</feature>